<dbReference type="Pfam" id="PF23334">
    <property type="entry name" value="VWC2L_2nd"/>
    <property type="match status" value="1"/>
</dbReference>
<evidence type="ECO:0000313" key="3">
    <source>
        <dbReference type="EMBL" id="KAK2169932.1"/>
    </source>
</evidence>
<reference evidence="3" key="1">
    <citation type="journal article" date="2023" name="Mol. Biol. Evol.">
        <title>Third-Generation Sequencing Reveals the Adaptive Role of the Epigenome in Three Deep-Sea Polychaetes.</title>
        <authorList>
            <person name="Perez M."/>
            <person name="Aroh O."/>
            <person name="Sun Y."/>
            <person name="Lan Y."/>
            <person name="Juniper S.K."/>
            <person name="Young C.R."/>
            <person name="Angers B."/>
            <person name="Qian P.Y."/>
        </authorList>
    </citation>
    <scope>NUCLEOTIDE SEQUENCE</scope>
    <source>
        <strain evidence="3">R07B-5</strain>
    </source>
</reference>
<organism evidence="3 4">
    <name type="scientific">Ridgeia piscesae</name>
    <name type="common">Tubeworm</name>
    <dbReference type="NCBI Taxonomy" id="27915"/>
    <lineage>
        <taxon>Eukaryota</taxon>
        <taxon>Metazoa</taxon>
        <taxon>Spiralia</taxon>
        <taxon>Lophotrochozoa</taxon>
        <taxon>Annelida</taxon>
        <taxon>Polychaeta</taxon>
        <taxon>Sedentaria</taxon>
        <taxon>Canalipalpata</taxon>
        <taxon>Sabellida</taxon>
        <taxon>Siboglinidae</taxon>
        <taxon>Ridgeia</taxon>
    </lineage>
</organism>
<feature type="signal peptide" evidence="1">
    <location>
        <begin position="1"/>
        <end position="19"/>
    </location>
</feature>
<dbReference type="SUPFAM" id="SSF57603">
    <property type="entry name" value="FnI-like domain"/>
    <property type="match status" value="1"/>
</dbReference>
<dbReference type="EMBL" id="JAODUO010001169">
    <property type="protein sequence ID" value="KAK2169932.1"/>
    <property type="molecule type" value="Genomic_DNA"/>
</dbReference>
<protein>
    <recommendedName>
        <fullName evidence="2">VWFC domain-containing protein</fullName>
    </recommendedName>
</protein>
<feature type="domain" description="VWFC" evidence="2">
    <location>
        <begin position="23"/>
        <end position="83"/>
    </location>
</feature>
<gene>
    <name evidence="3" type="ORF">NP493_1171g00057</name>
</gene>
<sequence>MASLITVASLFLLVASGFAATTKFCDFNGRLYKPLQVLPTRSACKYCVCSEETFEPVCFPIRCPAPACSNPVYKDGHCCAVCPGPKTACLVDGITIEEGESVTMPLSSRCYKICMCPSVGKPGVGIQADCAQVCRTS</sequence>
<name>A0AAD9KES8_RIDPI</name>
<dbReference type="Proteomes" id="UP001209878">
    <property type="component" value="Unassembled WGS sequence"/>
</dbReference>
<evidence type="ECO:0000259" key="2">
    <source>
        <dbReference type="PROSITE" id="PS50184"/>
    </source>
</evidence>
<dbReference type="AlphaFoldDB" id="A0AAD9KES8"/>
<comment type="caution">
    <text evidence="3">The sequence shown here is derived from an EMBL/GenBank/DDBJ whole genome shotgun (WGS) entry which is preliminary data.</text>
</comment>
<keyword evidence="1" id="KW-0732">Signal</keyword>
<keyword evidence="4" id="KW-1185">Reference proteome</keyword>
<evidence type="ECO:0000313" key="4">
    <source>
        <dbReference type="Proteomes" id="UP001209878"/>
    </source>
</evidence>
<dbReference type="Gene3D" id="6.20.200.20">
    <property type="match status" value="1"/>
</dbReference>
<accession>A0AAD9KES8</accession>
<evidence type="ECO:0000256" key="1">
    <source>
        <dbReference type="SAM" id="SignalP"/>
    </source>
</evidence>
<dbReference type="PROSITE" id="PS50184">
    <property type="entry name" value="VWFC_2"/>
    <property type="match status" value="1"/>
</dbReference>
<feature type="chain" id="PRO_5042266529" description="VWFC domain-containing protein" evidence="1">
    <location>
        <begin position="20"/>
        <end position="137"/>
    </location>
</feature>
<proteinExistence type="predicted"/>
<dbReference type="InterPro" id="IPR001007">
    <property type="entry name" value="VWF_dom"/>
</dbReference>